<comment type="caution">
    <text evidence="1">The sequence shown here is derived from an EMBL/GenBank/DDBJ whole genome shotgun (WGS) entry which is preliminary data.</text>
</comment>
<dbReference type="AlphaFoldDB" id="A0A9X1MRT0"/>
<name>A0A9X1MRT0_9BACT</name>
<keyword evidence="2" id="KW-1185">Reference proteome</keyword>
<evidence type="ECO:0000313" key="2">
    <source>
        <dbReference type="Proteomes" id="UP001139103"/>
    </source>
</evidence>
<organism evidence="1 2">
    <name type="scientific">Blastopirellula sediminis</name>
    <dbReference type="NCBI Taxonomy" id="2894196"/>
    <lineage>
        <taxon>Bacteria</taxon>
        <taxon>Pseudomonadati</taxon>
        <taxon>Planctomycetota</taxon>
        <taxon>Planctomycetia</taxon>
        <taxon>Pirellulales</taxon>
        <taxon>Pirellulaceae</taxon>
        <taxon>Blastopirellula</taxon>
    </lineage>
</organism>
<dbReference type="EMBL" id="JAJKFT010000010">
    <property type="protein sequence ID" value="MCC9632198.1"/>
    <property type="molecule type" value="Genomic_DNA"/>
</dbReference>
<dbReference type="Gene3D" id="3.30.110.170">
    <property type="entry name" value="Protein of unknown function (DUF541), domain 1"/>
    <property type="match status" value="1"/>
</dbReference>
<sequence length="218" mass="23332">METIHLISVREASSKDLHACGAKLAVRVAGQSFFTGDQAFTKAAEVAQLVTALKGVGLAEEQVHLRNVSLQVDSGLLTKSSSAAYDLLIDCPNSGSLGPIMAAISSQKNAKLYSIAWKYENLDQAKHEVMQAAIETAKRAAQLVAESLGVALLGVHKLTYEVSGLDDMLRLRSESRDEYRKARACASSLTEFGLSHTTQLVVSVSADFMVERFAASAA</sequence>
<gene>
    <name evidence="1" type="ORF">LOC68_27705</name>
</gene>
<dbReference type="Pfam" id="PF04402">
    <property type="entry name" value="SIMPL"/>
    <property type="match status" value="1"/>
</dbReference>
<accession>A0A9X1MRT0</accession>
<evidence type="ECO:0000313" key="1">
    <source>
        <dbReference type="EMBL" id="MCC9632198.1"/>
    </source>
</evidence>
<dbReference type="Proteomes" id="UP001139103">
    <property type="component" value="Unassembled WGS sequence"/>
</dbReference>
<dbReference type="RefSeq" id="WP_230225054.1">
    <property type="nucleotide sequence ID" value="NZ_JAJKFT010000010.1"/>
</dbReference>
<reference evidence="1" key="1">
    <citation type="submission" date="2021-11" db="EMBL/GenBank/DDBJ databases">
        <title>Genome sequence.</title>
        <authorList>
            <person name="Sun Q."/>
        </authorList>
    </citation>
    <scope>NUCLEOTIDE SEQUENCE</scope>
    <source>
        <strain evidence="1">JC732</strain>
    </source>
</reference>
<proteinExistence type="predicted"/>
<protein>
    <submittedName>
        <fullName evidence="1">SIMPL domain-containing protein</fullName>
    </submittedName>
</protein>
<dbReference type="InterPro" id="IPR007497">
    <property type="entry name" value="SIMPL/DUF541"/>
</dbReference>